<keyword evidence="3" id="KW-1185">Reference proteome</keyword>
<comment type="caution">
    <text evidence="2">The sequence shown here is derived from an EMBL/GenBank/DDBJ whole genome shotgun (WGS) entry which is preliminary data.</text>
</comment>
<sequence>MEFVFDHLVHFVEEPEKAVQEFQAVGFHAVEGGVHEDRGTYNGLSYFGLSYIEFLGTYDRNLVKNTEHPSFSLISTIIRDEFREGFARFAIRTTNIEGVAQRFKEHGLKVTGPVPLHRKRPDGSVVKWQLLYAGTDEEGPELPFIIQWEAEDDEREKDLIQQKVMADHPNGEALKIASLSFAVKDLKESVRQWSILLNAPVKDAYTDEKLNAQGQAVVIGDVEIIFYEPIGKGIVQHKLESRGEKPFQIVIQGGKEEKSFDLFHGHYIIKQ</sequence>
<organism evidence="2 3">
    <name type="scientific">Sporosarcina contaminans</name>
    <dbReference type="NCBI Taxonomy" id="633403"/>
    <lineage>
        <taxon>Bacteria</taxon>
        <taxon>Bacillati</taxon>
        <taxon>Bacillota</taxon>
        <taxon>Bacilli</taxon>
        <taxon>Bacillales</taxon>
        <taxon>Caryophanaceae</taxon>
        <taxon>Sporosarcina</taxon>
    </lineage>
</organism>
<protein>
    <submittedName>
        <fullName evidence="2">VOC family protein</fullName>
    </submittedName>
</protein>
<dbReference type="Proteomes" id="UP001597231">
    <property type="component" value="Unassembled WGS sequence"/>
</dbReference>
<dbReference type="PANTHER" id="PTHR40265">
    <property type="entry name" value="BLL2707 PROTEIN"/>
    <property type="match status" value="1"/>
</dbReference>
<proteinExistence type="predicted"/>
<evidence type="ECO:0000313" key="3">
    <source>
        <dbReference type="Proteomes" id="UP001597231"/>
    </source>
</evidence>
<dbReference type="Gene3D" id="3.10.180.10">
    <property type="entry name" value="2,3-Dihydroxybiphenyl 1,2-Dioxygenase, domain 1"/>
    <property type="match status" value="1"/>
</dbReference>
<dbReference type="Pfam" id="PF13468">
    <property type="entry name" value="Glyoxalase_3"/>
    <property type="match status" value="1"/>
</dbReference>
<evidence type="ECO:0000259" key="1">
    <source>
        <dbReference type="Pfam" id="PF13468"/>
    </source>
</evidence>
<dbReference type="PANTHER" id="PTHR40265:SF1">
    <property type="entry name" value="GLYOXALASE-LIKE DOMAIN-CONTAINING PROTEIN"/>
    <property type="match status" value="1"/>
</dbReference>
<dbReference type="InterPro" id="IPR029068">
    <property type="entry name" value="Glyas_Bleomycin-R_OHBP_Dase"/>
</dbReference>
<feature type="domain" description="Glyoxalase-like" evidence="1">
    <location>
        <begin position="5"/>
        <end position="195"/>
    </location>
</feature>
<dbReference type="RefSeq" id="WP_336824947.1">
    <property type="nucleotide sequence ID" value="NZ_JBHTLT010000111.1"/>
</dbReference>
<dbReference type="EMBL" id="JBHTLT010000111">
    <property type="protein sequence ID" value="MFD1206099.1"/>
    <property type="molecule type" value="Genomic_DNA"/>
</dbReference>
<dbReference type="InterPro" id="IPR025870">
    <property type="entry name" value="Glyoxalase-like_dom"/>
</dbReference>
<gene>
    <name evidence="2" type="ORF">ACFQ38_13455</name>
</gene>
<dbReference type="SUPFAM" id="SSF54593">
    <property type="entry name" value="Glyoxalase/Bleomycin resistance protein/Dihydroxybiphenyl dioxygenase"/>
    <property type="match status" value="1"/>
</dbReference>
<evidence type="ECO:0000313" key="2">
    <source>
        <dbReference type="EMBL" id="MFD1206099.1"/>
    </source>
</evidence>
<name>A0ABW3U0G0_9BACL</name>
<accession>A0ABW3U0G0</accession>
<reference evidence="3" key="1">
    <citation type="journal article" date="2019" name="Int. J. Syst. Evol. Microbiol.">
        <title>The Global Catalogue of Microorganisms (GCM) 10K type strain sequencing project: providing services to taxonomists for standard genome sequencing and annotation.</title>
        <authorList>
            <consortium name="The Broad Institute Genomics Platform"/>
            <consortium name="The Broad Institute Genome Sequencing Center for Infectious Disease"/>
            <person name="Wu L."/>
            <person name="Ma J."/>
        </authorList>
    </citation>
    <scope>NUCLEOTIDE SEQUENCE [LARGE SCALE GENOMIC DNA]</scope>
    <source>
        <strain evidence="3">CCUG 53915</strain>
    </source>
</reference>